<dbReference type="PROSITE" id="PS00345">
    <property type="entry name" value="ETS_DOMAIN_1"/>
    <property type="match status" value="1"/>
</dbReference>
<dbReference type="PRINTS" id="PR00454">
    <property type="entry name" value="ETSDOMAIN"/>
</dbReference>
<evidence type="ECO:0000313" key="5">
    <source>
        <dbReference type="EMBL" id="KDR15863.1"/>
    </source>
</evidence>
<sequence>METNITLWQFLLELLISNQYTSIITWTNNDGEFKLVNAEEVARLWGLRKNKTNMNYDKLSRALRYYYDKNIIKKVMGQKFVYRFVSFPEIVKMESKVPFRVKMESLQKTPGGIFSGRFYYGSPGGGIRLGGFSASTSGLQDVPDLCSPLALPPSLLDMWKKLPLSLALQSKDRSINLSTTYKPVNLDTKSQGHYSHQTERCRSPLSHYFLQQGSNSDSTALDRKQDCAASLNICPSTYQAFASKTSAPIHHFWSSINPIPALSAYSQFQFPFPTHSSLVYPASAPSPLSILSPTKAPISVIQ</sequence>
<dbReference type="InterPro" id="IPR046328">
    <property type="entry name" value="ETS_fam"/>
</dbReference>
<dbReference type="PANTHER" id="PTHR11849:SF133">
    <property type="entry name" value="ETS DOMAIN-CONTAINING PROTEIN"/>
    <property type="match status" value="1"/>
</dbReference>
<dbReference type="PROSITE" id="PS50061">
    <property type="entry name" value="ETS_DOMAIN_3"/>
    <property type="match status" value="1"/>
</dbReference>
<dbReference type="STRING" id="136037.A0A067QZK4"/>
<comment type="subcellular location">
    <subcellularLocation>
        <location evidence="3">Nucleus</location>
    </subcellularLocation>
</comment>
<accession>A0A067QZK4</accession>
<dbReference type="OrthoDB" id="10067219at2759"/>
<comment type="similarity">
    <text evidence="1 3">Belongs to the ETS family.</text>
</comment>
<name>A0A067QZK4_ZOONE</name>
<reference evidence="5 6" key="1">
    <citation type="journal article" date="2014" name="Nat. Commun.">
        <title>Molecular traces of alternative social organization in a termite genome.</title>
        <authorList>
            <person name="Terrapon N."/>
            <person name="Li C."/>
            <person name="Robertson H.M."/>
            <person name="Ji L."/>
            <person name="Meng X."/>
            <person name="Booth W."/>
            <person name="Chen Z."/>
            <person name="Childers C.P."/>
            <person name="Glastad K.M."/>
            <person name="Gokhale K."/>
            <person name="Gowin J."/>
            <person name="Gronenberg W."/>
            <person name="Hermansen R.A."/>
            <person name="Hu H."/>
            <person name="Hunt B.G."/>
            <person name="Huylmans A.K."/>
            <person name="Khalil S.M."/>
            <person name="Mitchell R.D."/>
            <person name="Munoz-Torres M.C."/>
            <person name="Mustard J.A."/>
            <person name="Pan H."/>
            <person name="Reese J.T."/>
            <person name="Scharf M.E."/>
            <person name="Sun F."/>
            <person name="Vogel H."/>
            <person name="Xiao J."/>
            <person name="Yang W."/>
            <person name="Yang Z."/>
            <person name="Yang Z."/>
            <person name="Zhou J."/>
            <person name="Zhu J."/>
            <person name="Brent C.S."/>
            <person name="Elsik C.G."/>
            <person name="Goodisman M.A."/>
            <person name="Liberles D.A."/>
            <person name="Roe R.M."/>
            <person name="Vargo E.L."/>
            <person name="Vilcinskas A."/>
            <person name="Wang J."/>
            <person name="Bornberg-Bauer E."/>
            <person name="Korb J."/>
            <person name="Zhang G."/>
            <person name="Liebig J."/>
        </authorList>
    </citation>
    <scope>NUCLEOTIDE SEQUENCE [LARGE SCALE GENOMIC DNA]</scope>
    <source>
        <tissue evidence="5">Whole organism</tissue>
    </source>
</reference>
<dbReference type="InterPro" id="IPR036388">
    <property type="entry name" value="WH-like_DNA-bd_sf"/>
</dbReference>
<dbReference type="GO" id="GO:0043565">
    <property type="term" value="F:sequence-specific DNA binding"/>
    <property type="evidence" value="ECO:0007669"/>
    <property type="project" value="InterPro"/>
</dbReference>
<evidence type="ECO:0000256" key="2">
    <source>
        <dbReference type="ARBA" id="ARBA00023125"/>
    </source>
</evidence>
<dbReference type="GO" id="GO:0005634">
    <property type="term" value="C:nucleus"/>
    <property type="evidence" value="ECO:0007669"/>
    <property type="project" value="UniProtKB-SubCell"/>
</dbReference>
<dbReference type="InterPro" id="IPR000418">
    <property type="entry name" value="Ets_dom"/>
</dbReference>
<evidence type="ECO:0000313" key="6">
    <source>
        <dbReference type="Proteomes" id="UP000027135"/>
    </source>
</evidence>
<dbReference type="SUPFAM" id="SSF46785">
    <property type="entry name" value="Winged helix' DNA-binding domain"/>
    <property type="match status" value="1"/>
</dbReference>
<gene>
    <name evidence="5" type="ORF">L798_10178</name>
</gene>
<dbReference type="Gene3D" id="1.10.10.10">
    <property type="entry name" value="Winged helix-like DNA-binding domain superfamily/Winged helix DNA-binding domain"/>
    <property type="match status" value="1"/>
</dbReference>
<dbReference type="FunFam" id="1.10.10.10:FF:000556">
    <property type="entry name" value="ELK1, member of ETS oncogene family"/>
    <property type="match status" value="1"/>
</dbReference>
<dbReference type="Proteomes" id="UP000027135">
    <property type="component" value="Unassembled WGS sequence"/>
</dbReference>
<proteinExistence type="inferred from homology"/>
<feature type="domain" description="ETS" evidence="4">
    <location>
        <begin position="5"/>
        <end position="85"/>
    </location>
</feature>
<dbReference type="PANTHER" id="PTHR11849">
    <property type="entry name" value="ETS"/>
    <property type="match status" value="1"/>
</dbReference>
<dbReference type="InParanoid" id="A0A067QZK4"/>
<dbReference type="GO" id="GO:0030154">
    <property type="term" value="P:cell differentiation"/>
    <property type="evidence" value="ECO:0007669"/>
    <property type="project" value="TreeGrafter"/>
</dbReference>
<dbReference type="AlphaFoldDB" id="A0A067QZK4"/>
<keyword evidence="2 3" id="KW-0238">DNA-binding</keyword>
<evidence type="ECO:0000259" key="4">
    <source>
        <dbReference type="PROSITE" id="PS50061"/>
    </source>
</evidence>
<keyword evidence="3" id="KW-0539">Nucleus</keyword>
<evidence type="ECO:0000256" key="1">
    <source>
        <dbReference type="ARBA" id="ARBA00005562"/>
    </source>
</evidence>
<dbReference type="eggNOG" id="KOG3806">
    <property type="taxonomic scope" value="Eukaryota"/>
</dbReference>
<dbReference type="SMART" id="SM00413">
    <property type="entry name" value="ETS"/>
    <property type="match status" value="1"/>
</dbReference>
<dbReference type="PROSITE" id="PS00346">
    <property type="entry name" value="ETS_DOMAIN_2"/>
    <property type="match status" value="1"/>
</dbReference>
<protein>
    <submittedName>
        <fullName evidence="5">ETS domain-containing protein Elk-3</fullName>
    </submittedName>
</protein>
<organism evidence="5 6">
    <name type="scientific">Zootermopsis nevadensis</name>
    <name type="common">Dampwood termite</name>
    <dbReference type="NCBI Taxonomy" id="136037"/>
    <lineage>
        <taxon>Eukaryota</taxon>
        <taxon>Metazoa</taxon>
        <taxon>Ecdysozoa</taxon>
        <taxon>Arthropoda</taxon>
        <taxon>Hexapoda</taxon>
        <taxon>Insecta</taxon>
        <taxon>Pterygota</taxon>
        <taxon>Neoptera</taxon>
        <taxon>Polyneoptera</taxon>
        <taxon>Dictyoptera</taxon>
        <taxon>Blattodea</taxon>
        <taxon>Blattoidea</taxon>
        <taxon>Termitoidae</taxon>
        <taxon>Termopsidae</taxon>
        <taxon>Zootermopsis</taxon>
    </lineage>
</organism>
<evidence type="ECO:0000256" key="3">
    <source>
        <dbReference type="RuleBase" id="RU004019"/>
    </source>
</evidence>
<dbReference type="EMBL" id="KK852812">
    <property type="protein sequence ID" value="KDR15863.1"/>
    <property type="molecule type" value="Genomic_DNA"/>
</dbReference>
<keyword evidence="6" id="KW-1185">Reference proteome</keyword>
<dbReference type="Pfam" id="PF00178">
    <property type="entry name" value="Ets"/>
    <property type="match status" value="1"/>
</dbReference>
<dbReference type="InterPro" id="IPR036390">
    <property type="entry name" value="WH_DNA-bd_sf"/>
</dbReference>
<dbReference type="GO" id="GO:0000981">
    <property type="term" value="F:DNA-binding transcription factor activity, RNA polymerase II-specific"/>
    <property type="evidence" value="ECO:0007669"/>
    <property type="project" value="TreeGrafter"/>
</dbReference>